<dbReference type="Proteomes" id="UP000515123">
    <property type="component" value="Linkage group 20"/>
</dbReference>
<proteinExistence type="predicted"/>
<accession>A0A6P5GYM2</accession>
<keyword evidence="2" id="KW-1185">Reference proteome</keyword>
<evidence type="ECO:0000313" key="2">
    <source>
        <dbReference type="Proteomes" id="UP000515123"/>
    </source>
</evidence>
<dbReference type="RefSeq" id="XP_020110795.1">
    <property type="nucleotide sequence ID" value="XM_020255206.1"/>
</dbReference>
<name>A0A6P5GYM2_ANACO</name>
<dbReference type="GeneID" id="109725831"/>
<dbReference type="InterPro" id="IPR008479">
    <property type="entry name" value="DUF760"/>
</dbReference>
<protein>
    <submittedName>
        <fullName evidence="3">UV-B-induced protein At3g17800, chloroplastic-like</fullName>
    </submittedName>
</protein>
<reference evidence="3" key="2">
    <citation type="submission" date="2025-08" db="UniProtKB">
        <authorList>
            <consortium name="RefSeq"/>
        </authorList>
    </citation>
    <scope>IDENTIFICATION</scope>
    <source>
        <tissue evidence="3">Leaf</tissue>
    </source>
</reference>
<feature type="region of interest" description="Disordered" evidence="1">
    <location>
        <begin position="1"/>
        <end position="49"/>
    </location>
</feature>
<dbReference type="Pfam" id="PF05542">
    <property type="entry name" value="DUF760"/>
    <property type="match status" value="1"/>
</dbReference>
<dbReference type="PANTHER" id="PTHR31808">
    <property type="entry name" value="EXPRESSED PROTEIN"/>
    <property type="match status" value="1"/>
</dbReference>
<reference evidence="2" key="1">
    <citation type="journal article" date="2015" name="Nat. Genet.">
        <title>The pineapple genome and the evolution of CAM photosynthesis.</title>
        <authorList>
            <person name="Ming R."/>
            <person name="VanBuren R."/>
            <person name="Wai C.M."/>
            <person name="Tang H."/>
            <person name="Schatz M.C."/>
            <person name="Bowers J.E."/>
            <person name="Lyons E."/>
            <person name="Wang M.L."/>
            <person name="Chen J."/>
            <person name="Biggers E."/>
            <person name="Zhang J."/>
            <person name="Huang L."/>
            <person name="Zhang L."/>
            <person name="Miao W."/>
            <person name="Zhang J."/>
            <person name="Ye Z."/>
            <person name="Miao C."/>
            <person name="Lin Z."/>
            <person name="Wang H."/>
            <person name="Zhou H."/>
            <person name="Yim W.C."/>
            <person name="Priest H.D."/>
            <person name="Zheng C."/>
            <person name="Woodhouse M."/>
            <person name="Edger P.P."/>
            <person name="Guyot R."/>
            <person name="Guo H.B."/>
            <person name="Guo H."/>
            <person name="Zheng G."/>
            <person name="Singh R."/>
            <person name="Sharma A."/>
            <person name="Min X."/>
            <person name="Zheng Y."/>
            <person name="Lee H."/>
            <person name="Gurtowski J."/>
            <person name="Sedlazeck F.J."/>
            <person name="Harkess A."/>
            <person name="McKain M.R."/>
            <person name="Liao Z."/>
            <person name="Fang J."/>
            <person name="Liu J."/>
            <person name="Zhang X."/>
            <person name="Zhang Q."/>
            <person name="Hu W."/>
            <person name="Qin Y."/>
            <person name="Wang K."/>
            <person name="Chen L.Y."/>
            <person name="Shirley N."/>
            <person name="Lin Y.R."/>
            <person name="Liu L.Y."/>
            <person name="Hernandez A.G."/>
            <person name="Wright C.L."/>
            <person name="Bulone V."/>
            <person name="Tuskan G.A."/>
            <person name="Heath K."/>
            <person name="Zee F."/>
            <person name="Moore P.H."/>
            <person name="Sunkar R."/>
            <person name="Leebens-Mack J.H."/>
            <person name="Mockler T."/>
            <person name="Bennetzen J.L."/>
            <person name="Freeling M."/>
            <person name="Sankoff D."/>
            <person name="Paterson A.H."/>
            <person name="Zhu X."/>
            <person name="Yang X."/>
            <person name="Smith J.A."/>
            <person name="Cushman J.C."/>
            <person name="Paull R.E."/>
            <person name="Yu Q."/>
        </authorList>
    </citation>
    <scope>NUCLEOTIDE SEQUENCE [LARGE SCALE GENOMIC DNA]</scope>
    <source>
        <strain evidence="2">cv. F153</strain>
    </source>
</reference>
<organism evidence="2 3">
    <name type="scientific">Ananas comosus</name>
    <name type="common">Pineapple</name>
    <name type="synonym">Ananas ananas</name>
    <dbReference type="NCBI Taxonomy" id="4615"/>
    <lineage>
        <taxon>Eukaryota</taxon>
        <taxon>Viridiplantae</taxon>
        <taxon>Streptophyta</taxon>
        <taxon>Embryophyta</taxon>
        <taxon>Tracheophyta</taxon>
        <taxon>Spermatophyta</taxon>
        <taxon>Magnoliopsida</taxon>
        <taxon>Liliopsida</taxon>
        <taxon>Poales</taxon>
        <taxon>Bromeliaceae</taxon>
        <taxon>Bromelioideae</taxon>
        <taxon>Ananas</taxon>
    </lineage>
</organism>
<dbReference type="InterPro" id="IPR038925">
    <property type="entry name" value="At3g17800-like"/>
</dbReference>
<dbReference type="PANTHER" id="PTHR31808:SF9">
    <property type="entry name" value="F21O3.2 PROTEIN"/>
    <property type="match status" value="1"/>
</dbReference>
<dbReference type="AlphaFoldDB" id="A0A6P5GYM2"/>
<dbReference type="Gramene" id="Aco013489.1.mrna1">
    <property type="protein sequence ID" value="Aco013489.1.mrna1"/>
    <property type="gene ID" value="Aco013489.1.path1"/>
</dbReference>
<dbReference type="OrthoDB" id="25131at2759"/>
<evidence type="ECO:0000256" key="1">
    <source>
        <dbReference type="SAM" id="MobiDB-lite"/>
    </source>
</evidence>
<evidence type="ECO:0000313" key="3">
    <source>
        <dbReference type="RefSeq" id="XP_020110795.1"/>
    </source>
</evidence>
<gene>
    <name evidence="3" type="primary">LOC109725831</name>
</gene>
<sequence length="421" mass="47096">MDRVALLKRPPPPPPSTPQPLSEALTPWARLAGSRSRHVPRTSSSPKLRSLGSSLCVSLSSPKGISKLRQSCSFTSRRAPLFSTVASAESNGRESRSIGTPLEPQSPEGSFLCGVLKNQPHIFPIAVEEQLEELAYQRESAFARHKRSIGSEESCLHRRIAEMKDNECQIAVEDIIYMSIVHKFSEIEVPMVPKLSKLITNGELEICPSKDTSLESVHQPEILELVREHLSNILKWTRQSNSIEIKRLQFGRHYAASIMYGYFLKSVSLRFQLELSLNPIQEVLPLDCFANARSQNPHKKKQENSIHLDYSFDTATTSSTSPRSGSDLRLKASALRGYVMGFDSKVLQLCAKLRSREAVSVIEKHTWALFGDGEDKEAESNEVVRVSPSGLKRLVLEAVAFGSFLWDVEDYVDSVYKLKES</sequence>
<feature type="region of interest" description="Disordered" evidence="1">
    <location>
        <begin position="86"/>
        <end position="105"/>
    </location>
</feature>
<feature type="compositionally biased region" description="Pro residues" evidence="1">
    <location>
        <begin position="9"/>
        <end position="18"/>
    </location>
</feature>